<sequence length="137" mass="15507">MLLPSMVKPILLRRPLLKSPIDCIRPMIPEQNQHNNVNRGGIAVNAEMGLPQERPIPVLNAIILDARIAAKVPLVDRATRKRYDELAKKKHAYLWKCCLCDESEIKIMTNVCLVRCAYCKTTKARVHVAKLDALIAR</sequence>
<evidence type="ECO:0000313" key="2">
    <source>
        <dbReference type="EMBL" id="KAF2192887.1"/>
    </source>
</evidence>
<reference evidence="1" key="1">
    <citation type="journal article" date="2020" name="Stud. Mycol.">
        <title>101 Dothideomycetes genomes: a test case for predicting lifestyles and emergence of pathogens.</title>
        <authorList>
            <person name="Haridas S."/>
            <person name="Albert R."/>
            <person name="Binder M."/>
            <person name="Bloem J."/>
            <person name="Labutti K."/>
            <person name="Salamov A."/>
            <person name="Andreopoulos B."/>
            <person name="Baker S."/>
            <person name="Barry K."/>
            <person name="Bills G."/>
            <person name="Bluhm B."/>
            <person name="Cannon C."/>
            <person name="Castanera R."/>
            <person name="Culley D."/>
            <person name="Daum C."/>
            <person name="Ezra D."/>
            <person name="Gonzalez J."/>
            <person name="Henrissat B."/>
            <person name="Kuo A."/>
            <person name="Liang C."/>
            <person name="Lipzen A."/>
            <person name="Lutzoni F."/>
            <person name="Magnuson J."/>
            <person name="Mondo S."/>
            <person name="Nolan M."/>
            <person name="Ohm R."/>
            <person name="Pangilinan J."/>
            <person name="Park H.-J."/>
            <person name="Ramirez L."/>
            <person name="Alfaro M."/>
            <person name="Sun H."/>
            <person name="Tritt A."/>
            <person name="Yoshinaga Y."/>
            <person name="Zwiers L.-H."/>
            <person name="Turgeon B."/>
            <person name="Goodwin S."/>
            <person name="Spatafora J."/>
            <person name="Crous P."/>
            <person name="Grigoriev I."/>
        </authorList>
    </citation>
    <scope>NUCLEOTIDE SEQUENCE</scope>
    <source>
        <strain evidence="1">CBS 207.26</strain>
    </source>
</reference>
<dbReference type="OrthoDB" id="5100024at2759"/>
<keyword evidence="3" id="KW-1185">Reference proteome</keyword>
<evidence type="ECO:0000313" key="1">
    <source>
        <dbReference type="EMBL" id="KAF2174530.1"/>
    </source>
</evidence>
<accession>A0A6A6D979</accession>
<organism evidence="1 3">
    <name type="scientific">Zopfia rhizophila CBS 207.26</name>
    <dbReference type="NCBI Taxonomy" id="1314779"/>
    <lineage>
        <taxon>Eukaryota</taxon>
        <taxon>Fungi</taxon>
        <taxon>Dikarya</taxon>
        <taxon>Ascomycota</taxon>
        <taxon>Pezizomycotina</taxon>
        <taxon>Dothideomycetes</taxon>
        <taxon>Dothideomycetes incertae sedis</taxon>
        <taxon>Zopfiaceae</taxon>
        <taxon>Zopfia</taxon>
    </lineage>
</organism>
<evidence type="ECO:0000313" key="3">
    <source>
        <dbReference type="Proteomes" id="UP000800200"/>
    </source>
</evidence>
<protein>
    <submittedName>
        <fullName evidence="1">Uncharacterized protein</fullName>
    </submittedName>
</protein>
<name>A0A6A6D979_9PEZI</name>
<dbReference type="AlphaFoldDB" id="A0A6A6D979"/>
<dbReference type="Proteomes" id="UP000800200">
    <property type="component" value="Unassembled WGS sequence"/>
</dbReference>
<gene>
    <name evidence="1" type="ORF">K469DRAFT_707636</name>
    <name evidence="2" type="ORF">K469DRAFT_714907</name>
</gene>
<proteinExistence type="predicted"/>
<dbReference type="EMBL" id="ML994839">
    <property type="protein sequence ID" value="KAF2174530.1"/>
    <property type="molecule type" value="Genomic_DNA"/>
</dbReference>
<dbReference type="EMBL" id="ML994614">
    <property type="protein sequence ID" value="KAF2192887.1"/>
    <property type="molecule type" value="Genomic_DNA"/>
</dbReference>